<sequence>MCRINRNHFKYSLYIFVVIIGCLFNNIVRGKELSSIQRFLKDKGYVPLDLPRDDYRPGCIIEKEGDRRILCSSEQCFPSSVITRYEGNIADIQFNEITNRDYNVDLKADIKQFQKIVRSKQPVPDEVKTEFITGISKNVTMKLQNVKSVYVTMMDMRSHVRRFGEGSNCSDVIKNFGPCIVIQEALMVDNLQYIFHKSEKSSLKALINWLVSSFTAQAVKQGEEVVTLTVTTPRCIAYKAANLRWRENQHGFFGSHETPGGGPMEEIEIEDVSVLELLGDNLYWESD</sequence>
<comment type="caution">
    <text evidence="2">The sequence shown here is derived from an EMBL/GenBank/DDBJ whole genome shotgun (WGS) entry which is preliminary data.</text>
</comment>
<name>A0A1V4ATV9_9BACT</name>
<keyword evidence="1" id="KW-0472">Membrane</keyword>
<proteinExistence type="predicted"/>
<dbReference type="EMBL" id="AYTS01000074">
    <property type="protein sequence ID" value="OOP56582.1"/>
    <property type="molecule type" value="Genomic_DNA"/>
</dbReference>
<dbReference type="PROSITE" id="PS51257">
    <property type="entry name" value="PROKAR_LIPOPROTEIN"/>
    <property type="match status" value="1"/>
</dbReference>
<feature type="transmembrane region" description="Helical" evidence="1">
    <location>
        <begin position="12"/>
        <end position="28"/>
    </location>
</feature>
<evidence type="ECO:0000256" key="1">
    <source>
        <dbReference type="SAM" id="Phobius"/>
    </source>
</evidence>
<gene>
    <name evidence="2" type="ORF">AYP45_08165</name>
</gene>
<evidence type="ECO:0000313" key="3">
    <source>
        <dbReference type="Proteomes" id="UP000189681"/>
    </source>
</evidence>
<protein>
    <submittedName>
        <fullName evidence="2">Uncharacterized protein</fullName>
    </submittedName>
</protein>
<evidence type="ECO:0000313" key="2">
    <source>
        <dbReference type="EMBL" id="OOP56582.1"/>
    </source>
</evidence>
<dbReference type="AlphaFoldDB" id="A0A1V4ATV9"/>
<keyword evidence="1" id="KW-1133">Transmembrane helix</keyword>
<keyword evidence="1" id="KW-0812">Transmembrane</keyword>
<dbReference type="Proteomes" id="UP000189681">
    <property type="component" value="Unassembled WGS sequence"/>
</dbReference>
<reference evidence="2 3" key="1">
    <citation type="journal article" date="2017" name="Water Res.">
        <title>Discovery and metagenomic analysis of an anammox bacterial enrichment related to Candidatus "Brocadia caroliniensis" in a full-scale glycerol-fed nitritation-denitritation separate centrate treatment process.</title>
        <authorList>
            <person name="Park H."/>
            <person name="Brotto A.C."/>
            <person name="van Loosdrecht M.C."/>
            <person name="Chandran K."/>
        </authorList>
    </citation>
    <scope>NUCLEOTIDE SEQUENCE [LARGE SCALE GENOMIC DNA]</scope>
    <source>
        <strain evidence="2">26THWARD</strain>
    </source>
</reference>
<accession>A0A1V4ATV9</accession>
<organism evidence="2 3">
    <name type="scientific">Candidatus Brocadia carolinensis</name>
    <dbReference type="NCBI Taxonomy" id="1004156"/>
    <lineage>
        <taxon>Bacteria</taxon>
        <taxon>Pseudomonadati</taxon>
        <taxon>Planctomycetota</taxon>
        <taxon>Candidatus Brocadiia</taxon>
        <taxon>Candidatus Brocadiales</taxon>
        <taxon>Candidatus Brocadiaceae</taxon>
        <taxon>Candidatus Brocadia</taxon>
    </lineage>
</organism>